<reference evidence="1 2" key="1">
    <citation type="journal article" date="2023" name="Nat. Microbiol.">
        <title>A compendium of viruses from methanogenic archaea reveals their diversity and adaptations to the gut environment.</title>
        <authorList>
            <person name="Medvedeva S."/>
            <person name="Borrel G."/>
            <person name="Krupovic M."/>
            <person name="Gribaldo S."/>
        </authorList>
    </citation>
    <scope>NUCLEOTIDE SEQUENCE [LARGE SCALE GENOMIC DNA]</scope>
</reference>
<proteinExistence type="predicted"/>
<keyword evidence="2" id="KW-1185">Reference proteome</keyword>
<evidence type="ECO:0000313" key="2">
    <source>
        <dbReference type="Proteomes" id="UP001302000"/>
    </source>
</evidence>
<name>A0AA86YFK3_9CAUD</name>
<protein>
    <submittedName>
        <fullName evidence="1">Uncharacterized protein</fullName>
    </submittedName>
</protein>
<dbReference type="EMBL" id="BK063680">
    <property type="protein sequence ID" value="DBA35644.1"/>
    <property type="molecule type" value="Genomic_DNA"/>
</dbReference>
<accession>A0AA86YFK3</accession>
<dbReference type="Proteomes" id="UP001302000">
    <property type="component" value="Segment"/>
</dbReference>
<dbReference type="RefSeq" id="YP_013605548.1">
    <property type="nucleotide sequence ID" value="NC_134205.1"/>
</dbReference>
<organism evidence="1 2">
    <name type="scientific">Caudoviricetes sp. vir335</name>
    <dbReference type="NCBI Taxonomy" id="3068357"/>
    <lineage>
        <taxon>Viruses</taxon>
        <taxon>Duplodnaviria</taxon>
        <taxon>Heunggongvirae</taxon>
        <taxon>Uroviricota</taxon>
        <taxon>Caudoviricetes</taxon>
    </lineage>
</organism>
<evidence type="ECO:0000313" key="1">
    <source>
        <dbReference type="EMBL" id="DBA35644.1"/>
    </source>
</evidence>
<sequence>MSDEDKRERIEKYMSEQNRIIEAMSDRNTLSLDDAWEGAGVLMTLREVIIVPFRMTPTVMTIDSLHRMYEDVCRIFADVYEADVDWEELFNPHEDGFVYFEAELFPSGECLREQGKPVSPSPMAEFRKALEGYPGLELDELLFRNATAARLANECSGKGLEWLEMKRRNEE</sequence>
<gene>
    <name evidence="1" type="ORF">vir335_00088</name>
</gene>
<dbReference type="GeneID" id="301841398"/>